<dbReference type="PANTHER" id="PTHR37013">
    <property type="entry name" value="INTEGRAL MEMBRANE PROTEIN (AFU_ORTHOLOGUE AFUA_1G05950)-RELATED"/>
    <property type="match status" value="1"/>
</dbReference>
<proteinExistence type="predicted"/>
<feature type="transmembrane region" description="Helical" evidence="2">
    <location>
        <begin position="198"/>
        <end position="217"/>
    </location>
</feature>
<dbReference type="AlphaFoldDB" id="A0A179FUD2"/>
<comment type="caution">
    <text evidence="4">The sequence shown here is derived from an EMBL/GenBank/DDBJ whole genome shotgun (WGS) entry which is preliminary data.</text>
</comment>
<feature type="transmembrane region" description="Helical" evidence="2">
    <location>
        <begin position="84"/>
        <end position="105"/>
    </location>
</feature>
<dbReference type="Pfam" id="PF24802">
    <property type="entry name" value="DUF7703"/>
    <property type="match status" value="1"/>
</dbReference>
<accession>A0A179FUD2</accession>
<evidence type="ECO:0000313" key="5">
    <source>
        <dbReference type="Proteomes" id="UP000078397"/>
    </source>
</evidence>
<dbReference type="PANTHER" id="PTHR37013:SF3">
    <property type="entry name" value="INTEGRAL MEMBRANE PROTEIN (AFU_ORTHOLOGUE AFUA_1G05950)"/>
    <property type="match status" value="1"/>
</dbReference>
<keyword evidence="2" id="KW-1133">Transmembrane helix</keyword>
<dbReference type="EMBL" id="LSBJ02000003">
    <property type="protein sequence ID" value="OAQ69214.1"/>
    <property type="molecule type" value="Genomic_DNA"/>
</dbReference>
<dbReference type="Proteomes" id="UP000078397">
    <property type="component" value="Unassembled WGS sequence"/>
</dbReference>
<reference evidence="4 5" key="1">
    <citation type="journal article" date="2016" name="PLoS Pathog.">
        <title>Biosynthesis of antibiotic leucinostatins in bio-control fungus Purpureocillium lilacinum and their inhibition on phytophthora revealed by genome mining.</title>
        <authorList>
            <person name="Wang G."/>
            <person name="Liu Z."/>
            <person name="Lin R."/>
            <person name="Li E."/>
            <person name="Mao Z."/>
            <person name="Ling J."/>
            <person name="Yang Y."/>
            <person name="Yin W.B."/>
            <person name="Xie B."/>
        </authorList>
    </citation>
    <scope>NUCLEOTIDE SEQUENCE [LARGE SCALE GENOMIC DNA]</scope>
    <source>
        <strain evidence="4">170</strain>
    </source>
</reference>
<name>A0A179FUD2_METCM</name>
<protein>
    <recommendedName>
        <fullName evidence="3">DUF7703 domain-containing protein</fullName>
    </recommendedName>
</protein>
<dbReference type="InterPro" id="IPR056120">
    <property type="entry name" value="DUF7703"/>
</dbReference>
<keyword evidence="5" id="KW-1185">Reference proteome</keyword>
<sequence length="368" mass="40853">MSIDGPNDDDGPLAQYHSFWLVIIVFISIALYNVVELNFLIATTFKKYRGLYFWSFTCSTWGVALNAVGYLLRLLRPERLGYLNATLILIGWCSMITGQSLVLYSRLHIVLHDSKRLHLVLGMIIFNAIWLGIPVIVLVYGTNSNNPTPFTKPYSIFEKLQLSVFFVQEVVISSLYIVETTRLLKMQRGIGSSATRRVMGHLILVNIFVVLLDISILCLEFTEHYNIQTAWKALVYSVKLKAEFSVLNRLVEFSQHLRSGRNMSGNPGTSSDVALETYLRNASQAPIGAEYSMEVTAERPCESSSRPLGGVVKTTAVTVSHGRRQLTPTRSSTGANSLDGARGGTAEEAHDVDGTSSLSSEAHLARKR</sequence>
<evidence type="ECO:0000256" key="2">
    <source>
        <dbReference type="SAM" id="Phobius"/>
    </source>
</evidence>
<evidence type="ECO:0000313" key="4">
    <source>
        <dbReference type="EMBL" id="OAQ69214.1"/>
    </source>
</evidence>
<dbReference type="GeneID" id="28848522"/>
<feature type="compositionally biased region" description="Polar residues" evidence="1">
    <location>
        <begin position="326"/>
        <end position="336"/>
    </location>
</feature>
<dbReference type="STRING" id="1380566.A0A179FUD2"/>
<feature type="domain" description="DUF7703" evidence="3">
    <location>
        <begin position="21"/>
        <end position="255"/>
    </location>
</feature>
<feature type="region of interest" description="Disordered" evidence="1">
    <location>
        <begin position="319"/>
        <end position="368"/>
    </location>
</feature>
<feature type="transmembrane region" description="Helical" evidence="2">
    <location>
        <begin position="117"/>
        <end position="140"/>
    </location>
</feature>
<evidence type="ECO:0000259" key="3">
    <source>
        <dbReference type="Pfam" id="PF24802"/>
    </source>
</evidence>
<keyword evidence="2" id="KW-0472">Membrane</keyword>
<feature type="transmembrane region" description="Helical" evidence="2">
    <location>
        <begin position="160"/>
        <end position="178"/>
    </location>
</feature>
<gene>
    <name evidence="4" type="ORF">VFPPC_05310</name>
</gene>
<dbReference type="OrthoDB" id="405906at2759"/>
<organism evidence="4 5">
    <name type="scientific">Pochonia chlamydosporia 170</name>
    <dbReference type="NCBI Taxonomy" id="1380566"/>
    <lineage>
        <taxon>Eukaryota</taxon>
        <taxon>Fungi</taxon>
        <taxon>Dikarya</taxon>
        <taxon>Ascomycota</taxon>
        <taxon>Pezizomycotina</taxon>
        <taxon>Sordariomycetes</taxon>
        <taxon>Hypocreomycetidae</taxon>
        <taxon>Hypocreales</taxon>
        <taxon>Clavicipitaceae</taxon>
        <taxon>Pochonia</taxon>
    </lineage>
</organism>
<keyword evidence="2" id="KW-0812">Transmembrane</keyword>
<dbReference type="RefSeq" id="XP_018146064.1">
    <property type="nucleotide sequence ID" value="XM_018284528.1"/>
</dbReference>
<feature type="transmembrane region" description="Helical" evidence="2">
    <location>
        <begin position="51"/>
        <end position="72"/>
    </location>
</feature>
<feature type="transmembrane region" description="Helical" evidence="2">
    <location>
        <begin position="20"/>
        <end position="39"/>
    </location>
</feature>
<dbReference type="KEGG" id="pchm:VFPPC_05310"/>
<evidence type="ECO:0000256" key="1">
    <source>
        <dbReference type="SAM" id="MobiDB-lite"/>
    </source>
</evidence>